<dbReference type="AlphaFoldDB" id="A0A816CP30"/>
<proteinExistence type="predicted"/>
<accession>A0A816CP30</accession>
<protein>
    <submittedName>
        <fullName evidence="2">Uncharacterized protein</fullName>
    </submittedName>
</protein>
<evidence type="ECO:0000313" key="2">
    <source>
        <dbReference type="EMBL" id="CAF1624281.1"/>
    </source>
</evidence>
<dbReference type="Proteomes" id="UP000663828">
    <property type="component" value="Unassembled WGS sequence"/>
</dbReference>
<sequence>MLHVAQSSFDFSTFVLITIAVISSVLSYEVGVDYHSCGANFVQTAFLTQYHNSTVRAIVLTQLQGMANKGAHFVTLDIWFGVEPNTTNDQYWLATFPISRQEQINLHQYALDVASIQSQIDQHRLRLNVALFWLAAADYRVGNSSSGYGPDHLNATVFTARVEKITDDIIAAVSNVKRSDGVLVVERVYLDYEVMIGAKLNQDWFLQTHYPRFLRVVAAAGFTPSLYFLVDAKEAYILDASYIDPQYPALNGHRCMYWVYRSLKFLNDVQLPLPTRIDFSCYIDRNSSTYAHLVNHVLNDADAALSTLGAPKFYGVAETYYFANSTQRREYGQAFALEAMANPRLNHLRFWTTPDAGGKGVHIGYPFEIEDYLPPSDIRQLL</sequence>
<comment type="caution">
    <text evidence="2">The sequence shown here is derived from an EMBL/GenBank/DDBJ whole genome shotgun (WGS) entry which is preliminary data.</text>
</comment>
<keyword evidence="3" id="KW-1185">Reference proteome</keyword>
<evidence type="ECO:0000313" key="3">
    <source>
        <dbReference type="Proteomes" id="UP000663828"/>
    </source>
</evidence>
<dbReference type="EMBL" id="CAJNOJ010000139">
    <property type="protein sequence ID" value="CAF1184362.1"/>
    <property type="molecule type" value="Genomic_DNA"/>
</dbReference>
<dbReference type="OrthoDB" id="9998217at2759"/>
<organism evidence="2 3">
    <name type="scientific">Adineta ricciae</name>
    <name type="common">Rotifer</name>
    <dbReference type="NCBI Taxonomy" id="249248"/>
    <lineage>
        <taxon>Eukaryota</taxon>
        <taxon>Metazoa</taxon>
        <taxon>Spiralia</taxon>
        <taxon>Gnathifera</taxon>
        <taxon>Rotifera</taxon>
        <taxon>Eurotatoria</taxon>
        <taxon>Bdelloidea</taxon>
        <taxon>Adinetida</taxon>
        <taxon>Adinetidae</taxon>
        <taxon>Adineta</taxon>
    </lineage>
</organism>
<dbReference type="EMBL" id="CAJNOR010007845">
    <property type="protein sequence ID" value="CAF1624281.1"/>
    <property type="molecule type" value="Genomic_DNA"/>
</dbReference>
<gene>
    <name evidence="1" type="ORF">EDS130_LOCUS24433</name>
    <name evidence="2" type="ORF">XAT740_LOCUS50685</name>
</gene>
<name>A0A816CP30_ADIRI</name>
<dbReference type="Proteomes" id="UP000663852">
    <property type="component" value="Unassembled WGS sequence"/>
</dbReference>
<evidence type="ECO:0000313" key="1">
    <source>
        <dbReference type="EMBL" id="CAF1184362.1"/>
    </source>
</evidence>
<reference evidence="2" key="1">
    <citation type="submission" date="2021-02" db="EMBL/GenBank/DDBJ databases">
        <authorList>
            <person name="Nowell W R."/>
        </authorList>
    </citation>
    <scope>NUCLEOTIDE SEQUENCE</scope>
</reference>